<dbReference type="Gene3D" id="1.10.110.10">
    <property type="entry name" value="Plant lipid-transfer and hydrophobic proteins"/>
    <property type="match status" value="1"/>
</dbReference>
<evidence type="ECO:0000259" key="6">
    <source>
        <dbReference type="Pfam" id="PF00234"/>
    </source>
</evidence>
<gene>
    <name evidence="8" type="primary">LOC107959765</name>
</gene>
<feature type="domain" description="Bifunctional inhibitor/plant lipid transfer protein/seed storage helical" evidence="6">
    <location>
        <begin position="41"/>
        <end position="131"/>
    </location>
</feature>
<organism evidence="7 8">
    <name type="scientific">Gossypium hirsutum</name>
    <name type="common">Upland cotton</name>
    <name type="synonym">Gossypium mexicanum</name>
    <dbReference type="NCBI Taxonomy" id="3635"/>
    <lineage>
        <taxon>Eukaryota</taxon>
        <taxon>Viridiplantae</taxon>
        <taxon>Streptophyta</taxon>
        <taxon>Embryophyta</taxon>
        <taxon>Tracheophyta</taxon>
        <taxon>Spermatophyta</taxon>
        <taxon>Magnoliopsida</taxon>
        <taxon>eudicotyledons</taxon>
        <taxon>Gunneridae</taxon>
        <taxon>Pentapetalae</taxon>
        <taxon>rosids</taxon>
        <taxon>malvids</taxon>
        <taxon>Malvales</taxon>
        <taxon>Malvaceae</taxon>
        <taxon>Malvoideae</taxon>
        <taxon>Gossypium</taxon>
    </lineage>
</organism>
<keyword evidence="5" id="KW-0732">Signal</keyword>
<dbReference type="OrthoDB" id="1922883at2759"/>
<dbReference type="PaxDb" id="3635-A0A1U8PKJ6"/>
<dbReference type="PANTHER" id="PTHR35496:SF20">
    <property type="entry name" value="2S SEED STORAGE PROTEIN 1-RELATED"/>
    <property type="match status" value="1"/>
</dbReference>
<reference evidence="7" key="1">
    <citation type="journal article" date="2020" name="Nat. Genet.">
        <title>Genomic diversifications of five Gossypium allopolyploid species and their impact on cotton improvement.</title>
        <authorList>
            <person name="Chen Z.J."/>
            <person name="Sreedasyam A."/>
            <person name="Ando A."/>
            <person name="Song Q."/>
            <person name="De Santiago L.M."/>
            <person name="Hulse-Kemp A.M."/>
            <person name="Ding M."/>
            <person name="Ye W."/>
            <person name="Kirkbride R.C."/>
            <person name="Jenkins J."/>
            <person name="Plott C."/>
            <person name="Lovell J."/>
            <person name="Lin Y.M."/>
            <person name="Vaughn R."/>
            <person name="Liu B."/>
            <person name="Simpson S."/>
            <person name="Scheffler B.E."/>
            <person name="Wen L."/>
            <person name="Saski C.A."/>
            <person name="Grover C.E."/>
            <person name="Hu G."/>
            <person name="Conover J.L."/>
            <person name="Carlson J.W."/>
            <person name="Shu S."/>
            <person name="Boston L.B."/>
            <person name="Williams M."/>
            <person name="Peterson D.G."/>
            <person name="McGee K."/>
            <person name="Jones D.C."/>
            <person name="Wendel J.F."/>
            <person name="Stelly D.M."/>
            <person name="Grimwood J."/>
            <person name="Schmutz J."/>
        </authorList>
    </citation>
    <scope>NUCLEOTIDE SEQUENCE [LARGE SCALE GENOMIC DNA]</scope>
    <source>
        <strain evidence="7">cv. TM-1</strain>
    </source>
</reference>
<dbReference type="STRING" id="3635.A0A1U8PKJ6"/>
<dbReference type="InterPro" id="IPR036312">
    <property type="entry name" value="Bifun_inhib/LTP/seed_sf"/>
</dbReference>
<dbReference type="PANTHER" id="PTHR35496">
    <property type="entry name" value="2S SEED STORAGE PROTEIN 1-RELATED"/>
    <property type="match status" value="1"/>
</dbReference>
<protein>
    <submittedName>
        <fullName evidence="8">2S albumin seed storage protein</fullName>
    </submittedName>
</protein>
<keyword evidence="2" id="KW-0758">Storage protein</keyword>
<evidence type="ECO:0000256" key="3">
    <source>
        <dbReference type="ARBA" id="ARBA00023129"/>
    </source>
</evidence>
<accession>A0A1U8PKJ6</accession>
<feature type="signal peptide" evidence="5">
    <location>
        <begin position="1"/>
        <end position="20"/>
    </location>
</feature>
<dbReference type="RefSeq" id="XP_016751712.1">
    <property type="nucleotide sequence ID" value="XM_016896223.1"/>
</dbReference>
<dbReference type="KEGG" id="ghi:107959765"/>
<evidence type="ECO:0000256" key="5">
    <source>
        <dbReference type="SAM" id="SignalP"/>
    </source>
</evidence>
<evidence type="ECO:0000313" key="8">
    <source>
        <dbReference type="RefSeq" id="XP_016751712.1"/>
    </source>
</evidence>
<dbReference type="InterPro" id="IPR000617">
    <property type="entry name" value="Napin/2SS/CON"/>
</dbReference>
<dbReference type="SMR" id="A0A1U8PKJ6"/>
<dbReference type="GeneID" id="107959765"/>
<keyword evidence="7" id="KW-1185">Reference proteome</keyword>
<dbReference type="GO" id="GO:0045735">
    <property type="term" value="F:nutrient reservoir activity"/>
    <property type="evidence" value="ECO:0007669"/>
    <property type="project" value="UniProtKB-KW"/>
</dbReference>
<dbReference type="Proteomes" id="UP000818029">
    <property type="component" value="Chromosome A04"/>
</dbReference>
<comment type="similarity">
    <text evidence="1">Belongs to the 2S seed storage albumins family.</text>
</comment>
<dbReference type="OMA" id="CCDELEN"/>
<keyword evidence="4" id="KW-1015">Disulfide bond</keyword>
<dbReference type="Pfam" id="PF00234">
    <property type="entry name" value="Tryp_alpha_amyl"/>
    <property type="match status" value="1"/>
</dbReference>
<evidence type="ECO:0000256" key="1">
    <source>
        <dbReference type="ARBA" id="ARBA00008262"/>
    </source>
</evidence>
<sequence length="138" mass="16174">MAKFALLVATFALAFFLVNASIYRTTDGDEENWYRHDRRSCQDQIWQQGYLPNCQWYMNEQAGRSHSGYGTHYLNSCCYELQNLRQDCRCQGLKQALGQQLKLQGVRWESREAEDMCEAAETALNRCRLDSRRCDMHS</sequence>
<evidence type="ECO:0000256" key="4">
    <source>
        <dbReference type="ARBA" id="ARBA00023157"/>
    </source>
</evidence>
<proteinExistence type="inferred from homology"/>
<dbReference type="SUPFAM" id="SSF47699">
    <property type="entry name" value="Bifunctional inhibitor/lipid-transfer protein/seed storage 2S albumin"/>
    <property type="match status" value="1"/>
</dbReference>
<dbReference type="AlphaFoldDB" id="A0A1U8PKJ6"/>
<name>A0A1U8PKJ6_GOSHI</name>
<evidence type="ECO:0000256" key="2">
    <source>
        <dbReference type="ARBA" id="ARBA00022761"/>
    </source>
</evidence>
<dbReference type="InterPro" id="IPR016140">
    <property type="entry name" value="Bifunc_inhib/LTP/seed_store"/>
</dbReference>
<evidence type="ECO:0000313" key="7">
    <source>
        <dbReference type="Proteomes" id="UP000818029"/>
    </source>
</evidence>
<keyword evidence="3" id="KW-0708">Seed storage protein</keyword>
<reference evidence="8" key="2">
    <citation type="submission" date="2025-08" db="UniProtKB">
        <authorList>
            <consortium name="RefSeq"/>
        </authorList>
    </citation>
    <scope>IDENTIFICATION</scope>
</reference>
<feature type="chain" id="PRO_5010528414" evidence="5">
    <location>
        <begin position="21"/>
        <end position="138"/>
    </location>
</feature>